<evidence type="ECO:0008006" key="4">
    <source>
        <dbReference type="Google" id="ProtNLM"/>
    </source>
</evidence>
<reference evidence="3" key="1">
    <citation type="journal article" date="2019" name="Int. J. Syst. Evol. Microbiol.">
        <title>The Global Catalogue of Microorganisms (GCM) 10K type strain sequencing project: providing services to taxonomists for standard genome sequencing and annotation.</title>
        <authorList>
            <consortium name="The Broad Institute Genomics Platform"/>
            <consortium name="The Broad Institute Genome Sequencing Center for Infectious Disease"/>
            <person name="Wu L."/>
            <person name="Ma J."/>
        </authorList>
    </citation>
    <scope>NUCLEOTIDE SEQUENCE [LARGE SCALE GENOMIC DNA]</scope>
    <source>
        <strain evidence="3">CCUG 60898</strain>
    </source>
</reference>
<comment type="caution">
    <text evidence="2">The sequence shown here is derived from an EMBL/GenBank/DDBJ whole genome shotgun (WGS) entry which is preliminary data.</text>
</comment>
<dbReference type="RefSeq" id="WP_380739508.1">
    <property type="nucleotide sequence ID" value="NZ_JBHTJP010000035.1"/>
</dbReference>
<sequence length="43" mass="5017">MQKGVPIDDQTFDLLRFLSGHGWWLLIAIALVFLVIYKKVKDK</sequence>
<evidence type="ECO:0000313" key="3">
    <source>
        <dbReference type="Proteomes" id="UP001597100"/>
    </source>
</evidence>
<feature type="transmembrane region" description="Helical" evidence="1">
    <location>
        <begin position="20"/>
        <end position="37"/>
    </location>
</feature>
<accession>A0ABW3IGT9</accession>
<keyword evidence="1" id="KW-1133">Transmembrane helix</keyword>
<evidence type="ECO:0000256" key="1">
    <source>
        <dbReference type="SAM" id="Phobius"/>
    </source>
</evidence>
<dbReference type="Proteomes" id="UP001597100">
    <property type="component" value="Unassembled WGS sequence"/>
</dbReference>
<evidence type="ECO:0000313" key="2">
    <source>
        <dbReference type="EMBL" id="MFD0977322.1"/>
    </source>
</evidence>
<dbReference type="EMBL" id="JBHTJP010000035">
    <property type="protein sequence ID" value="MFD0977322.1"/>
    <property type="molecule type" value="Genomic_DNA"/>
</dbReference>
<keyword evidence="3" id="KW-1185">Reference proteome</keyword>
<gene>
    <name evidence="2" type="ORF">ACFQ1G_11015</name>
</gene>
<keyword evidence="1" id="KW-0472">Membrane</keyword>
<organism evidence="2 3">
    <name type="scientific">Salinimicrobium gaetbulicola</name>
    <dbReference type="NCBI Taxonomy" id="999702"/>
    <lineage>
        <taxon>Bacteria</taxon>
        <taxon>Pseudomonadati</taxon>
        <taxon>Bacteroidota</taxon>
        <taxon>Flavobacteriia</taxon>
        <taxon>Flavobacteriales</taxon>
        <taxon>Flavobacteriaceae</taxon>
        <taxon>Salinimicrobium</taxon>
    </lineage>
</organism>
<keyword evidence="1" id="KW-0812">Transmembrane</keyword>
<protein>
    <recommendedName>
        <fullName evidence="4">LPXTG-motif cell wall-anchored protein</fullName>
    </recommendedName>
</protein>
<proteinExistence type="predicted"/>
<name>A0ABW3IGT9_9FLAO</name>